<name>A0A5D2SMW8_GOSMU</name>
<evidence type="ECO:0000313" key="1">
    <source>
        <dbReference type="EMBL" id="TYI54251.1"/>
    </source>
</evidence>
<proteinExistence type="predicted"/>
<organism evidence="1 2">
    <name type="scientific">Gossypium mustelinum</name>
    <name type="common">Cotton</name>
    <name type="synonym">Gossypium caicoense</name>
    <dbReference type="NCBI Taxonomy" id="34275"/>
    <lineage>
        <taxon>Eukaryota</taxon>
        <taxon>Viridiplantae</taxon>
        <taxon>Streptophyta</taxon>
        <taxon>Embryophyta</taxon>
        <taxon>Tracheophyta</taxon>
        <taxon>Spermatophyta</taxon>
        <taxon>Magnoliopsida</taxon>
        <taxon>eudicotyledons</taxon>
        <taxon>Gunneridae</taxon>
        <taxon>Pentapetalae</taxon>
        <taxon>rosids</taxon>
        <taxon>malvids</taxon>
        <taxon>Malvales</taxon>
        <taxon>Malvaceae</taxon>
        <taxon>Malvoideae</taxon>
        <taxon>Gossypium</taxon>
    </lineage>
</organism>
<protein>
    <submittedName>
        <fullName evidence="1">Uncharacterized protein</fullName>
    </submittedName>
</protein>
<sequence length="40" mass="4808">MTPKTKSCLSLGRFFFQSMDHPWCLQRGNWKPYMSLRRGD</sequence>
<dbReference type="Proteomes" id="UP000323597">
    <property type="component" value="Chromosome D11"/>
</dbReference>
<accession>A0A5D2SMW8</accession>
<gene>
    <name evidence="1" type="ORF">E1A91_D11G061600v1</name>
</gene>
<dbReference type="EMBL" id="CM017659">
    <property type="protein sequence ID" value="TYI54251.1"/>
    <property type="molecule type" value="Genomic_DNA"/>
</dbReference>
<evidence type="ECO:0000313" key="2">
    <source>
        <dbReference type="Proteomes" id="UP000323597"/>
    </source>
</evidence>
<dbReference type="AlphaFoldDB" id="A0A5D2SMW8"/>
<reference evidence="1 2" key="1">
    <citation type="submission" date="2019-07" db="EMBL/GenBank/DDBJ databases">
        <title>WGS assembly of Gossypium mustelinum.</title>
        <authorList>
            <person name="Chen Z.J."/>
            <person name="Sreedasyam A."/>
            <person name="Ando A."/>
            <person name="Song Q."/>
            <person name="De L."/>
            <person name="Hulse-Kemp A."/>
            <person name="Ding M."/>
            <person name="Ye W."/>
            <person name="Kirkbride R."/>
            <person name="Jenkins J."/>
            <person name="Plott C."/>
            <person name="Lovell J."/>
            <person name="Lin Y.-M."/>
            <person name="Vaughn R."/>
            <person name="Liu B."/>
            <person name="Li W."/>
            <person name="Simpson S."/>
            <person name="Scheffler B."/>
            <person name="Saski C."/>
            <person name="Grover C."/>
            <person name="Hu G."/>
            <person name="Conover J."/>
            <person name="Carlson J."/>
            <person name="Shu S."/>
            <person name="Boston L."/>
            <person name="Williams M."/>
            <person name="Peterson D."/>
            <person name="Mcgee K."/>
            <person name="Jones D."/>
            <person name="Wendel J."/>
            <person name="Stelly D."/>
            <person name="Grimwood J."/>
            <person name="Schmutz J."/>
        </authorList>
    </citation>
    <scope>NUCLEOTIDE SEQUENCE [LARGE SCALE GENOMIC DNA]</scope>
    <source>
        <strain evidence="1">1408120.09</strain>
    </source>
</reference>
<keyword evidence="2" id="KW-1185">Reference proteome</keyword>